<feature type="transmembrane region" description="Helical" evidence="2">
    <location>
        <begin position="73"/>
        <end position="92"/>
    </location>
</feature>
<organism evidence="4 5">
    <name type="scientific">Coprinellus micaceus</name>
    <name type="common">Glistening ink-cap mushroom</name>
    <name type="synonym">Coprinus micaceus</name>
    <dbReference type="NCBI Taxonomy" id="71717"/>
    <lineage>
        <taxon>Eukaryota</taxon>
        <taxon>Fungi</taxon>
        <taxon>Dikarya</taxon>
        <taxon>Basidiomycota</taxon>
        <taxon>Agaricomycotina</taxon>
        <taxon>Agaricomycetes</taxon>
        <taxon>Agaricomycetidae</taxon>
        <taxon>Agaricales</taxon>
        <taxon>Agaricineae</taxon>
        <taxon>Psathyrellaceae</taxon>
        <taxon>Coprinellus</taxon>
    </lineage>
</organism>
<evidence type="ECO:0000313" key="5">
    <source>
        <dbReference type="Proteomes" id="UP000298030"/>
    </source>
</evidence>
<feature type="transmembrane region" description="Helical" evidence="2">
    <location>
        <begin position="241"/>
        <end position="265"/>
    </location>
</feature>
<dbReference type="EMBL" id="QPFP01000133">
    <property type="protein sequence ID" value="TEB20697.1"/>
    <property type="molecule type" value="Genomic_DNA"/>
</dbReference>
<protein>
    <recommendedName>
        <fullName evidence="3">DUF6535 domain-containing protein</fullName>
    </recommendedName>
</protein>
<dbReference type="OrthoDB" id="2756178at2759"/>
<name>A0A4Y7SFP8_COPMI</name>
<gene>
    <name evidence="4" type="ORF">FA13DRAFT_202294</name>
</gene>
<proteinExistence type="predicted"/>
<sequence>MGAGCPPDVREEKLEPNSIFRPLEDSSNTPPPWTVKDDVKYPTPEGGADSSRLAAAKQQEYDRERCQIWKDEIDKLLLFAGLFSAIVTGFTIESSKRLEADPQEATAAALLVVLRQLDSIARQNSTALPALISNPVDPFQVPPYAVHVNVCWYLSLILSLTAVLVGILCLQWLREHLKSSTASTDPDLIAPSFVLRSLRVQLLNSWGIPILVASLPILLLVSLCLFFAGLWILLWNINKTVAIAASGAISVTVFILLATSILPVLRHRCAFRSPQARLFQWFGYYMQRAARVCMWVCICLVAFGLWLASLGPSMAIITVGPV</sequence>
<evidence type="ECO:0000256" key="1">
    <source>
        <dbReference type="SAM" id="MobiDB-lite"/>
    </source>
</evidence>
<dbReference type="InterPro" id="IPR045338">
    <property type="entry name" value="DUF6535"/>
</dbReference>
<feature type="transmembrane region" description="Helical" evidence="2">
    <location>
        <begin position="152"/>
        <end position="173"/>
    </location>
</feature>
<keyword evidence="2" id="KW-0472">Membrane</keyword>
<feature type="domain" description="DUF6535" evidence="3">
    <location>
        <begin position="56"/>
        <end position="236"/>
    </location>
</feature>
<evidence type="ECO:0000259" key="3">
    <source>
        <dbReference type="Pfam" id="PF20153"/>
    </source>
</evidence>
<feature type="region of interest" description="Disordered" evidence="1">
    <location>
        <begin position="1"/>
        <end position="54"/>
    </location>
</feature>
<feature type="transmembrane region" description="Helical" evidence="2">
    <location>
        <begin position="206"/>
        <end position="235"/>
    </location>
</feature>
<dbReference type="AlphaFoldDB" id="A0A4Y7SFP8"/>
<keyword evidence="2" id="KW-1133">Transmembrane helix</keyword>
<evidence type="ECO:0000256" key="2">
    <source>
        <dbReference type="SAM" id="Phobius"/>
    </source>
</evidence>
<keyword evidence="2" id="KW-0812">Transmembrane</keyword>
<keyword evidence="5" id="KW-1185">Reference proteome</keyword>
<comment type="caution">
    <text evidence="4">The sequence shown here is derived from an EMBL/GenBank/DDBJ whole genome shotgun (WGS) entry which is preliminary data.</text>
</comment>
<reference evidence="4 5" key="1">
    <citation type="journal article" date="2019" name="Nat. Ecol. Evol.">
        <title>Megaphylogeny resolves global patterns of mushroom evolution.</title>
        <authorList>
            <person name="Varga T."/>
            <person name="Krizsan K."/>
            <person name="Foldi C."/>
            <person name="Dima B."/>
            <person name="Sanchez-Garcia M."/>
            <person name="Sanchez-Ramirez S."/>
            <person name="Szollosi G.J."/>
            <person name="Szarkandi J.G."/>
            <person name="Papp V."/>
            <person name="Albert L."/>
            <person name="Andreopoulos W."/>
            <person name="Angelini C."/>
            <person name="Antonin V."/>
            <person name="Barry K.W."/>
            <person name="Bougher N.L."/>
            <person name="Buchanan P."/>
            <person name="Buyck B."/>
            <person name="Bense V."/>
            <person name="Catcheside P."/>
            <person name="Chovatia M."/>
            <person name="Cooper J."/>
            <person name="Damon W."/>
            <person name="Desjardin D."/>
            <person name="Finy P."/>
            <person name="Geml J."/>
            <person name="Haridas S."/>
            <person name="Hughes K."/>
            <person name="Justo A."/>
            <person name="Karasinski D."/>
            <person name="Kautmanova I."/>
            <person name="Kiss B."/>
            <person name="Kocsube S."/>
            <person name="Kotiranta H."/>
            <person name="LaButti K.M."/>
            <person name="Lechner B.E."/>
            <person name="Liimatainen K."/>
            <person name="Lipzen A."/>
            <person name="Lukacs Z."/>
            <person name="Mihaltcheva S."/>
            <person name="Morgado L.N."/>
            <person name="Niskanen T."/>
            <person name="Noordeloos M.E."/>
            <person name="Ohm R.A."/>
            <person name="Ortiz-Santana B."/>
            <person name="Ovrebo C."/>
            <person name="Racz N."/>
            <person name="Riley R."/>
            <person name="Savchenko A."/>
            <person name="Shiryaev A."/>
            <person name="Soop K."/>
            <person name="Spirin V."/>
            <person name="Szebenyi C."/>
            <person name="Tomsovsky M."/>
            <person name="Tulloss R.E."/>
            <person name="Uehling J."/>
            <person name="Grigoriev I.V."/>
            <person name="Vagvolgyi C."/>
            <person name="Papp T."/>
            <person name="Martin F.M."/>
            <person name="Miettinen O."/>
            <person name="Hibbett D.S."/>
            <person name="Nagy L.G."/>
        </authorList>
    </citation>
    <scope>NUCLEOTIDE SEQUENCE [LARGE SCALE GENOMIC DNA]</scope>
    <source>
        <strain evidence="4 5">FP101781</strain>
    </source>
</reference>
<dbReference type="STRING" id="71717.A0A4Y7SFP8"/>
<feature type="non-terminal residue" evidence="4">
    <location>
        <position position="322"/>
    </location>
</feature>
<accession>A0A4Y7SFP8</accession>
<evidence type="ECO:0000313" key="4">
    <source>
        <dbReference type="EMBL" id="TEB20697.1"/>
    </source>
</evidence>
<dbReference type="Pfam" id="PF20153">
    <property type="entry name" value="DUF6535"/>
    <property type="match status" value="1"/>
</dbReference>
<dbReference type="Proteomes" id="UP000298030">
    <property type="component" value="Unassembled WGS sequence"/>
</dbReference>
<feature type="transmembrane region" description="Helical" evidence="2">
    <location>
        <begin position="292"/>
        <end position="317"/>
    </location>
</feature>